<accession>A0A9P4V400</accession>
<evidence type="ECO:0000313" key="1">
    <source>
        <dbReference type="EMBL" id="KAF2735688.1"/>
    </source>
</evidence>
<dbReference type="InterPro" id="IPR021848">
    <property type="entry name" value="HODM_asu-like"/>
</dbReference>
<reference evidence="1" key="1">
    <citation type="journal article" date="2020" name="Stud. Mycol.">
        <title>101 Dothideomycetes genomes: a test case for predicting lifestyles and emergence of pathogens.</title>
        <authorList>
            <person name="Haridas S."/>
            <person name="Albert R."/>
            <person name="Binder M."/>
            <person name="Bloem J."/>
            <person name="Labutti K."/>
            <person name="Salamov A."/>
            <person name="Andreopoulos B."/>
            <person name="Baker S."/>
            <person name="Barry K."/>
            <person name="Bills G."/>
            <person name="Bluhm B."/>
            <person name="Cannon C."/>
            <person name="Castanera R."/>
            <person name="Culley D."/>
            <person name="Daum C."/>
            <person name="Ezra D."/>
            <person name="Gonzalez J."/>
            <person name="Henrissat B."/>
            <person name="Kuo A."/>
            <person name="Liang C."/>
            <person name="Lipzen A."/>
            <person name="Lutzoni F."/>
            <person name="Magnuson J."/>
            <person name="Mondo S."/>
            <person name="Nolan M."/>
            <person name="Ohm R."/>
            <person name="Pangilinan J."/>
            <person name="Park H.-J."/>
            <person name="Ramirez L."/>
            <person name="Alfaro M."/>
            <person name="Sun H."/>
            <person name="Tritt A."/>
            <person name="Yoshinaga Y."/>
            <person name="Zwiers L.-H."/>
            <person name="Turgeon B."/>
            <person name="Goodwin S."/>
            <person name="Spatafora J."/>
            <person name="Crous P."/>
            <person name="Grigoriev I."/>
        </authorList>
    </citation>
    <scope>NUCLEOTIDE SEQUENCE</scope>
    <source>
        <strain evidence="1">CBS 125425</strain>
    </source>
</reference>
<dbReference type="OrthoDB" id="5043642at2759"/>
<evidence type="ECO:0000313" key="2">
    <source>
        <dbReference type="Proteomes" id="UP000799444"/>
    </source>
</evidence>
<gene>
    <name evidence="1" type="ORF">EJ04DRAFT_434636</name>
</gene>
<protein>
    <submittedName>
        <fullName evidence="1">Uncharacterized protein</fullName>
    </submittedName>
</protein>
<sequence length="330" mass="38333">MVDIEPYSYTTFRSKPPNYMTMGLKKLDEKAWLTIDKTYFDFFAARKALLAMHPDEVIQVTPDGEEACEELLDEVVSFLTDKYPKHFDVFERDGRKYIRNRIIKEEFSLQKPYDAHPLEICARLAMEDFSILQRSEFSSQHYLVASATLFPAGWRLCERIGKSVSDLHGPVPLWKSKLSQSVEHYFSRLNDKSCMERSTFFIQIPTPKAPLADYLFVQKPQDFFSGTINRLFPEYVVIRRERQTFRRLPKSNTVVFTVKTSVQRLTDLGEEERESIIKEIEAWEPDIANYKGLPLWKRVVFGYCNGGRVSVEDDDLESDIGSLTKVSEAD</sequence>
<dbReference type="Pfam" id="PF11927">
    <property type="entry name" value="HODM_asu-like"/>
    <property type="match status" value="1"/>
</dbReference>
<organism evidence="1 2">
    <name type="scientific">Polyplosphaeria fusca</name>
    <dbReference type="NCBI Taxonomy" id="682080"/>
    <lineage>
        <taxon>Eukaryota</taxon>
        <taxon>Fungi</taxon>
        <taxon>Dikarya</taxon>
        <taxon>Ascomycota</taxon>
        <taxon>Pezizomycotina</taxon>
        <taxon>Dothideomycetes</taxon>
        <taxon>Pleosporomycetidae</taxon>
        <taxon>Pleosporales</taxon>
        <taxon>Tetraplosphaeriaceae</taxon>
        <taxon>Polyplosphaeria</taxon>
    </lineage>
</organism>
<dbReference type="EMBL" id="ML996133">
    <property type="protein sequence ID" value="KAF2735688.1"/>
    <property type="molecule type" value="Genomic_DNA"/>
</dbReference>
<name>A0A9P4V400_9PLEO</name>
<proteinExistence type="predicted"/>
<dbReference type="AlphaFoldDB" id="A0A9P4V400"/>
<dbReference type="Proteomes" id="UP000799444">
    <property type="component" value="Unassembled WGS sequence"/>
</dbReference>
<keyword evidence="2" id="KW-1185">Reference proteome</keyword>
<comment type="caution">
    <text evidence="1">The sequence shown here is derived from an EMBL/GenBank/DDBJ whole genome shotgun (WGS) entry which is preliminary data.</text>
</comment>